<keyword evidence="1" id="KW-0560">Oxidoreductase</keyword>
<accession>A0A218Z3H2</accession>
<dbReference type="PANTHER" id="PTHR42686:SF1">
    <property type="entry name" value="GH17980P-RELATED"/>
    <property type="match status" value="1"/>
</dbReference>
<evidence type="ECO:0000313" key="4">
    <source>
        <dbReference type="Proteomes" id="UP000242519"/>
    </source>
</evidence>
<dbReference type="InParanoid" id="A0A218Z3H2"/>
<sequence length="388" mass="42358">MPPTQPPLSTTIPPLICGTATFNNLYNASAALVPTTAIVERALDLGVRAFDTSPYYGPSEELLGKALILPSIQAKHPRSSYRIITKVGRIAAAEFDYSPEWIRYSIQRSLRRLNTSYLDVVYCHDVEFVTAEEVLVAIRELRRIRDADGTVKYIGISGYPVPLLCELAELVLKETGEPLDAVMSYANYTLQNTTLQTLGLERLRRAGVSCVPNASILGMGLIRQAGVPVGGKGDFHPAPRELRMKCLQAAKFVEETGERLEVVGIRWGLDNWSRQGAALGGYGGIGVSVIGVSNLEELEETVRVWNSVMDGLPIAGRQVAEEKKEWSLGRSKVVADKAKGIWDILGEWKDYTWASPHEGYVNVRAVEGVTGENSPTLLKDAALKGSGS</sequence>
<dbReference type="GO" id="GO:0045290">
    <property type="term" value="F:D-arabinose 1-dehydrogenase [NAD(P)+] activity"/>
    <property type="evidence" value="ECO:0007669"/>
    <property type="project" value="InterPro"/>
</dbReference>
<dbReference type="InterPro" id="IPR020471">
    <property type="entry name" value="AKR"/>
</dbReference>
<name>A0A218Z3H2_9HELO</name>
<dbReference type="SUPFAM" id="SSF51430">
    <property type="entry name" value="NAD(P)-linked oxidoreductase"/>
    <property type="match status" value="1"/>
</dbReference>
<gene>
    <name evidence="3" type="ORF">B2J93_489</name>
</gene>
<evidence type="ECO:0000313" key="3">
    <source>
        <dbReference type="EMBL" id="OWP01795.1"/>
    </source>
</evidence>
<dbReference type="OrthoDB" id="5286008at2759"/>
<dbReference type="Gene3D" id="3.20.20.100">
    <property type="entry name" value="NADP-dependent oxidoreductase domain"/>
    <property type="match status" value="1"/>
</dbReference>
<evidence type="ECO:0000259" key="2">
    <source>
        <dbReference type="Pfam" id="PF00248"/>
    </source>
</evidence>
<dbReference type="InterPro" id="IPR036812">
    <property type="entry name" value="NAD(P)_OxRdtase_dom_sf"/>
</dbReference>
<reference evidence="3 4" key="1">
    <citation type="submission" date="2017-04" db="EMBL/GenBank/DDBJ databases">
        <title>Draft genome sequence of Marssonina coronaria NL1: causal agent of apple blotch.</title>
        <authorList>
            <person name="Cheng Q."/>
        </authorList>
    </citation>
    <scope>NUCLEOTIDE SEQUENCE [LARGE SCALE GENOMIC DNA]</scope>
    <source>
        <strain evidence="3 4">NL1</strain>
    </source>
</reference>
<dbReference type="Pfam" id="PF00248">
    <property type="entry name" value="Aldo_ket_red"/>
    <property type="match status" value="1"/>
</dbReference>
<dbReference type="InterPro" id="IPR044480">
    <property type="entry name" value="Ara2-like"/>
</dbReference>
<keyword evidence="4" id="KW-1185">Reference proteome</keyword>
<dbReference type="CDD" id="cd19164">
    <property type="entry name" value="AKR_ARA2"/>
    <property type="match status" value="1"/>
</dbReference>
<dbReference type="GO" id="GO:0005829">
    <property type="term" value="C:cytosol"/>
    <property type="evidence" value="ECO:0007669"/>
    <property type="project" value="TreeGrafter"/>
</dbReference>
<dbReference type="FunCoup" id="A0A218Z3H2">
    <property type="interactions" value="180"/>
</dbReference>
<dbReference type="FunFam" id="3.20.20.100:FF:000037">
    <property type="entry name" value="L-galactose dehydrogenase (L-GalDH)"/>
    <property type="match status" value="1"/>
</dbReference>
<dbReference type="GO" id="GO:0070485">
    <property type="term" value="P:dehydro-D-arabinono-1,4-lactone biosynthetic process"/>
    <property type="evidence" value="ECO:0007669"/>
    <property type="project" value="TreeGrafter"/>
</dbReference>
<proteinExistence type="predicted"/>
<protein>
    <recommendedName>
        <fullName evidence="2">NADP-dependent oxidoreductase domain-containing protein</fullName>
    </recommendedName>
</protein>
<feature type="domain" description="NADP-dependent oxidoreductase" evidence="2">
    <location>
        <begin position="14"/>
        <end position="308"/>
    </location>
</feature>
<evidence type="ECO:0000256" key="1">
    <source>
        <dbReference type="ARBA" id="ARBA00023002"/>
    </source>
</evidence>
<dbReference type="Proteomes" id="UP000242519">
    <property type="component" value="Unassembled WGS sequence"/>
</dbReference>
<dbReference type="AlphaFoldDB" id="A0A218Z3H2"/>
<dbReference type="STRING" id="503106.A0A218Z3H2"/>
<dbReference type="PANTHER" id="PTHR42686">
    <property type="entry name" value="GH17980P-RELATED"/>
    <property type="match status" value="1"/>
</dbReference>
<comment type="caution">
    <text evidence="3">The sequence shown here is derived from an EMBL/GenBank/DDBJ whole genome shotgun (WGS) entry which is preliminary data.</text>
</comment>
<dbReference type="EMBL" id="MZNU01000258">
    <property type="protein sequence ID" value="OWP01795.1"/>
    <property type="molecule type" value="Genomic_DNA"/>
</dbReference>
<organism evidence="3 4">
    <name type="scientific">Diplocarpon coronariae</name>
    <dbReference type="NCBI Taxonomy" id="2795749"/>
    <lineage>
        <taxon>Eukaryota</taxon>
        <taxon>Fungi</taxon>
        <taxon>Dikarya</taxon>
        <taxon>Ascomycota</taxon>
        <taxon>Pezizomycotina</taxon>
        <taxon>Leotiomycetes</taxon>
        <taxon>Helotiales</taxon>
        <taxon>Drepanopezizaceae</taxon>
        <taxon>Diplocarpon</taxon>
    </lineage>
</organism>
<dbReference type="InterPro" id="IPR023210">
    <property type="entry name" value="NADP_OxRdtase_dom"/>
</dbReference>